<gene>
    <name evidence="3" type="ORF">CPJCM30710_14410</name>
</gene>
<evidence type="ECO:0000313" key="4">
    <source>
        <dbReference type="Proteomes" id="UP000679179"/>
    </source>
</evidence>
<dbReference type="EMBL" id="BOPZ01000009">
    <property type="protein sequence ID" value="GIM28775.1"/>
    <property type="molecule type" value="Genomic_DNA"/>
</dbReference>
<feature type="domain" description="DUF4342" evidence="2">
    <location>
        <begin position="48"/>
        <end position="115"/>
    </location>
</feature>
<dbReference type="Pfam" id="PF14242">
    <property type="entry name" value="DUF4342"/>
    <property type="match status" value="1"/>
</dbReference>
<dbReference type="Proteomes" id="UP000679179">
    <property type="component" value="Unassembled WGS sequence"/>
</dbReference>
<evidence type="ECO:0000259" key="2">
    <source>
        <dbReference type="Pfam" id="PF14242"/>
    </source>
</evidence>
<dbReference type="SUPFAM" id="SSF46934">
    <property type="entry name" value="UBA-like"/>
    <property type="match status" value="1"/>
</dbReference>
<evidence type="ECO:0000313" key="3">
    <source>
        <dbReference type="EMBL" id="GIM28775.1"/>
    </source>
</evidence>
<keyword evidence="1" id="KW-1133">Transmembrane helix</keyword>
<keyword evidence="1" id="KW-0472">Membrane</keyword>
<dbReference type="InterPro" id="IPR009060">
    <property type="entry name" value="UBA-like_sf"/>
</dbReference>
<keyword evidence="4" id="KW-1185">Reference proteome</keyword>
<reference evidence="3" key="1">
    <citation type="submission" date="2021-03" db="EMBL/GenBank/DDBJ databases">
        <title>Taxonomic study of Clostridium polyendosporum from meadow-gley soil under rice.</title>
        <authorList>
            <person name="Kobayashi H."/>
            <person name="Tanizawa Y."/>
            <person name="Yagura M."/>
        </authorList>
    </citation>
    <scope>NUCLEOTIDE SEQUENCE</scope>
    <source>
        <strain evidence="3">JCM 30710</strain>
    </source>
</reference>
<feature type="transmembrane region" description="Helical" evidence="1">
    <location>
        <begin position="84"/>
        <end position="108"/>
    </location>
</feature>
<sequence length="149" mass="16417">MNINLELIDELRKRANVSYEEAKAALEKCNGNILEALVYLEKQNKVKSEEDNSLLTKMKKLLAKGNSTKFIVKKKENIAISVPVTLAGVVTVVAPHITILSLGIALIAGYRIKFEGKNGENMKVNKTFDKISVAVDTAKKKLTEDDASK</sequence>
<dbReference type="AlphaFoldDB" id="A0A919RYC1"/>
<evidence type="ECO:0000256" key="1">
    <source>
        <dbReference type="SAM" id="Phobius"/>
    </source>
</evidence>
<dbReference type="Gene3D" id="1.10.8.10">
    <property type="entry name" value="DNA helicase RuvA subunit, C-terminal domain"/>
    <property type="match status" value="1"/>
</dbReference>
<dbReference type="CDD" id="cd14360">
    <property type="entry name" value="UBA_NAC_like_bac"/>
    <property type="match status" value="1"/>
</dbReference>
<protein>
    <recommendedName>
        <fullName evidence="2">DUF4342 domain-containing protein</fullName>
    </recommendedName>
</protein>
<dbReference type="InterPro" id="IPR025642">
    <property type="entry name" value="DUF4342"/>
</dbReference>
<accession>A0A919RYC1</accession>
<organism evidence="3 4">
    <name type="scientific">Clostridium polyendosporum</name>
    <dbReference type="NCBI Taxonomy" id="69208"/>
    <lineage>
        <taxon>Bacteria</taxon>
        <taxon>Bacillati</taxon>
        <taxon>Bacillota</taxon>
        <taxon>Clostridia</taxon>
        <taxon>Eubacteriales</taxon>
        <taxon>Clostridiaceae</taxon>
        <taxon>Clostridium</taxon>
    </lineage>
</organism>
<name>A0A919RYC1_9CLOT</name>
<comment type="caution">
    <text evidence="3">The sequence shown here is derived from an EMBL/GenBank/DDBJ whole genome shotgun (WGS) entry which is preliminary data.</text>
</comment>
<proteinExistence type="predicted"/>
<dbReference type="RefSeq" id="WP_212903494.1">
    <property type="nucleotide sequence ID" value="NZ_BOPZ01000009.1"/>
</dbReference>
<keyword evidence="1" id="KW-0812">Transmembrane</keyword>